<feature type="compositionally biased region" description="Polar residues" evidence="1">
    <location>
        <begin position="69"/>
        <end position="80"/>
    </location>
</feature>
<evidence type="ECO:0000313" key="2">
    <source>
        <dbReference type="EMBL" id="KIJ35669.1"/>
    </source>
</evidence>
<gene>
    <name evidence="2" type="ORF">M422DRAFT_34599</name>
</gene>
<evidence type="ECO:0000256" key="1">
    <source>
        <dbReference type="SAM" id="MobiDB-lite"/>
    </source>
</evidence>
<keyword evidence="3" id="KW-1185">Reference proteome</keyword>
<name>A0A0C9ULA4_SPHS4</name>
<sequence>TSRPTVPPSSTSFADWTRNASASRACRPHITSRFAAVRDSCHYLHHAKSSPSSSVNDFSRSFSYGVFSKSTEGSVTQPPRASSRLWPLQASAQYQPAF</sequence>
<accession>A0A0C9ULA4</accession>
<feature type="non-terminal residue" evidence="2">
    <location>
        <position position="98"/>
    </location>
</feature>
<dbReference type="EMBL" id="KN837186">
    <property type="protein sequence ID" value="KIJ35669.1"/>
    <property type="molecule type" value="Genomic_DNA"/>
</dbReference>
<dbReference type="Proteomes" id="UP000054279">
    <property type="component" value="Unassembled WGS sequence"/>
</dbReference>
<feature type="non-terminal residue" evidence="2">
    <location>
        <position position="1"/>
    </location>
</feature>
<protein>
    <submittedName>
        <fullName evidence="2">Uncharacterized protein</fullName>
    </submittedName>
</protein>
<feature type="region of interest" description="Disordered" evidence="1">
    <location>
        <begin position="69"/>
        <end position="98"/>
    </location>
</feature>
<organism evidence="2 3">
    <name type="scientific">Sphaerobolus stellatus (strain SS14)</name>
    <dbReference type="NCBI Taxonomy" id="990650"/>
    <lineage>
        <taxon>Eukaryota</taxon>
        <taxon>Fungi</taxon>
        <taxon>Dikarya</taxon>
        <taxon>Basidiomycota</taxon>
        <taxon>Agaricomycotina</taxon>
        <taxon>Agaricomycetes</taxon>
        <taxon>Phallomycetidae</taxon>
        <taxon>Geastrales</taxon>
        <taxon>Sphaerobolaceae</taxon>
        <taxon>Sphaerobolus</taxon>
    </lineage>
</organism>
<proteinExistence type="predicted"/>
<dbReference type="HOGENOM" id="CLU_2339333_0_0_1"/>
<evidence type="ECO:0000313" key="3">
    <source>
        <dbReference type="Proteomes" id="UP000054279"/>
    </source>
</evidence>
<dbReference type="AlphaFoldDB" id="A0A0C9ULA4"/>
<reference evidence="2 3" key="1">
    <citation type="submission" date="2014-06" db="EMBL/GenBank/DDBJ databases">
        <title>Evolutionary Origins and Diversification of the Mycorrhizal Mutualists.</title>
        <authorList>
            <consortium name="DOE Joint Genome Institute"/>
            <consortium name="Mycorrhizal Genomics Consortium"/>
            <person name="Kohler A."/>
            <person name="Kuo A."/>
            <person name="Nagy L.G."/>
            <person name="Floudas D."/>
            <person name="Copeland A."/>
            <person name="Barry K.W."/>
            <person name="Cichocki N."/>
            <person name="Veneault-Fourrey C."/>
            <person name="LaButti K."/>
            <person name="Lindquist E.A."/>
            <person name="Lipzen A."/>
            <person name="Lundell T."/>
            <person name="Morin E."/>
            <person name="Murat C."/>
            <person name="Riley R."/>
            <person name="Ohm R."/>
            <person name="Sun H."/>
            <person name="Tunlid A."/>
            <person name="Henrissat B."/>
            <person name="Grigoriev I.V."/>
            <person name="Hibbett D.S."/>
            <person name="Martin F."/>
        </authorList>
    </citation>
    <scope>NUCLEOTIDE SEQUENCE [LARGE SCALE GENOMIC DNA]</scope>
    <source>
        <strain evidence="2 3">SS14</strain>
    </source>
</reference>